<dbReference type="InterPro" id="IPR047506">
    <property type="entry name" value="UBR7-like_UBR-box"/>
</dbReference>
<dbReference type="AlphaFoldDB" id="A0AAD4N226"/>
<comment type="caution">
    <text evidence="7">The sequence shown here is derived from an EMBL/GenBank/DDBJ whole genome shotgun (WGS) entry which is preliminary data.</text>
</comment>
<evidence type="ECO:0000256" key="4">
    <source>
        <dbReference type="PROSITE-ProRule" id="PRU00508"/>
    </source>
</evidence>
<dbReference type="GO" id="GO:0008270">
    <property type="term" value="F:zinc ion binding"/>
    <property type="evidence" value="ECO:0007669"/>
    <property type="project" value="UniProtKB-KW"/>
</dbReference>
<evidence type="ECO:0000313" key="8">
    <source>
        <dbReference type="Proteomes" id="UP001201812"/>
    </source>
</evidence>
<name>A0AAD4N226_9BILA</name>
<proteinExistence type="predicted"/>
<dbReference type="InterPro" id="IPR040204">
    <property type="entry name" value="UBR7"/>
</dbReference>
<dbReference type="GO" id="GO:0005737">
    <property type="term" value="C:cytoplasm"/>
    <property type="evidence" value="ECO:0007669"/>
    <property type="project" value="TreeGrafter"/>
</dbReference>
<feature type="zinc finger region" description="UBR-type" evidence="4">
    <location>
        <begin position="66"/>
        <end position="137"/>
    </location>
</feature>
<protein>
    <submittedName>
        <fullName evidence="7">E3 ubiquitin-protein ligase</fullName>
    </submittedName>
</protein>
<feature type="domain" description="UBR-type" evidence="6">
    <location>
        <begin position="66"/>
        <end position="137"/>
    </location>
</feature>
<keyword evidence="8" id="KW-1185">Reference proteome</keyword>
<dbReference type="EMBL" id="JAKKPZ010000012">
    <property type="protein sequence ID" value="KAI1715082.1"/>
    <property type="molecule type" value="Genomic_DNA"/>
</dbReference>
<dbReference type="SUPFAM" id="SSF57903">
    <property type="entry name" value="FYVE/PHD zinc finger"/>
    <property type="match status" value="1"/>
</dbReference>
<dbReference type="Proteomes" id="UP001201812">
    <property type="component" value="Unassembled WGS sequence"/>
</dbReference>
<dbReference type="PANTHER" id="PTHR13513:SF9">
    <property type="entry name" value="E3 UBIQUITIN-PROTEIN LIGASE UBR7-RELATED"/>
    <property type="match status" value="1"/>
</dbReference>
<dbReference type="Pfam" id="PF02207">
    <property type="entry name" value="zf-UBR"/>
    <property type="match status" value="1"/>
</dbReference>
<evidence type="ECO:0000256" key="3">
    <source>
        <dbReference type="ARBA" id="ARBA00022833"/>
    </source>
</evidence>
<evidence type="ECO:0000313" key="7">
    <source>
        <dbReference type="EMBL" id="KAI1715082.1"/>
    </source>
</evidence>
<evidence type="ECO:0000259" key="6">
    <source>
        <dbReference type="PROSITE" id="PS51157"/>
    </source>
</evidence>
<organism evidence="7 8">
    <name type="scientific">Ditylenchus destructor</name>
    <dbReference type="NCBI Taxonomy" id="166010"/>
    <lineage>
        <taxon>Eukaryota</taxon>
        <taxon>Metazoa</taxon>
        <taxon>Ecdysozoa</taxon>
        <taxon>Nematoda</taxon>
        <taxon>Chromadorea</taxon>
        <taxon>Rhabditida</taxon>
        <taxon>Tylenchina</taxon>
        <taxon>Tylenchomorpha</taxon>
        <taxon>Sphaerularioidea</taxon>
        <taxon>Anguinidae</taxon>
        <taxon>Anguininae</taxon>
        <taxon>Ditylenchus</taxon>
    </lineage>
</organism>
<dbReference type="InterPro" id="IPR013083">
    <property type="entry name" value="Znf_RING/FYVE/PHD"/>
</dbReference>
<evidence type="ECO:0000256" key="1">
    <source>
        <dbReference type="ARBA" id="ARBA00022723"/>
    </source>
</evidence>
<dbReference type="InterPro" id="IPR003126">
    <property type="entry name" value="Znf_UBR"/>
</dbReference>
<feature type="compositionally biased region" description="Polar residues" evidence="5">
    <location>
        <begin position="1"/>
        <end position="21"/>
    </location>
</feature>
<accession>A0AAD4N226</accession>
<sequence length="425" mass="48776">MENGVNEQKPQYSENSVNAENKSTKEDAIPTTENNEEQVMTLDEILKFDIETEVEAEALLGGQDDMVCTYPEGYKFRQPLYSCMTCSSETGQKAGVCYACSLQCHDGHDLVELYTKRLFCCDCGNSKFKNKCKLFEEKTENNSRNLYNHNFDRLYCVCNLPFPPLEDTEEEVEDMHQCCVCEDWFHLAHVFTEPEEKDLLKMLEEHGLENVCDFVCKGCVTKFPFLMAYKNISIMADIGKANEENSAIDSELNTTAETDVTATPECKIAEFKQDNVKPHPLYFDGVTWREKLCRCTKCSNIYDDLNCAFLLDPEDTMVYYDKKRLENMELRGETPVETPTDGESKVAKQVYDLIAKKTKNHDVALNAYLAVEDMSQHVGEFFKNLGKDKIITGEDVRKCFEELTAKRRRLDPSSFSPDIDRPWTQ</sequence>
<dbReference type="CDD" id="cd15542">
    <property type="entry name" value="PHD_UBR7"/>
    <property type="match status" value="1"/>
</dbReference>
<dbReference type="CDD" id="cd19677">
    <property type="entry name" value="UBR-box_UBR7"/>
    <property type="match status" value="1"/>
</dbReference>
<evidence type="ECO:0000256" key="2">
    <source>
        <dbReference type="ARBA" id="ARBA00022771"/>
    </source>
</evidence>
<evidence type="ECO:0000256" key="5">
    <source>
        <dbReference type="SAM" id="MobiDB-lite"/>
    </source>
</evidence>
<reference evidence="7" key="1">
    <citation type="submission" date="2022-01" db="EMBL/GenBank/DDBJ databases">
        <title>Genome Sequence Resource for Two Populations of Ditylenchus destructor, the Migratory Endoparasitic Phytonematode.</title>
        <authorList>
            <person name="Zhang H."/>
            <person name="Lin R."/>
            <person name="Xie B."/>
        </authorList>
    </citation>
    <scope>NUCLEOTIDE SEQUENCE</scope>
    <source>
        <strain evidence="7">BazhouSP</strain>
    </source>
</reference>
<keyword evidence="1" id="KW-0479">Metal-binding</keyword>
<dbReference type="PANTHER" id="PTHR13513">
    <property type="entry name" value="E3 UBIQUITIN-PROTEIN LIGASE UBR7"/>
    <property type="match status" value="1"/>
</dbReference>
<dbReference type="InterPro" id="IPR011011">
    <property type="entry name" value="Znf_FYVE_PHD"/>
</dbReference>
<feature type="region of interest" description="Disordered" evidence="5">
    <location>
        <begin position="1"/>
        <end position="35"/>
    </location>
</feature>
<dbReference type="Gene3D" id="3.30.40.10">
    <property type="entry name" value="Zinc/RING finger domain, C3HC4 (zinc finger)"/>
    <property type="match status" value="1"/>
</dbReference>
<gene>
    <name evidence="7" type="ORF">DdX_08364</name>
</gene>
<keyword evidence="2" id="KW-0863">Zinc-finger</keyword>
<dbReference type="PROSITE" id="PS51157">
    <property type="entry name" value="ZF_UBR"/>
    <property type="match status" value="1"/>
</dbReference>
<dbReference type="SMART" id="SM00396">
    <property type="entry name" value="ZnF_UBR1"/>
    <property type="match status" value="1"/>
</dbReference>
<keyword evidence="3" id="KW-0862">Zinc</keyword>
<dbReference type="GO" id="GO:0061630">
    <property type="term" value="F:ubiquitin protein ligase activity"/>
    <property type="evidence" value="ECO:0007669"/>
    <property type="project" value="InterPro"/>
</dbReference>